<gene>
    <name evidence="8" type="ORF">LZC94_25555</name>
</gene>
<dbReference type="Gene3D" id="2.40.10.10">
    <property type="entry name" value="Trypsin-like serine proteases"/>
    <property type="match status" value="1"/>
</dbReference>
<evidence type="ECO:0000256" key="4">
    <source>
        <dbReference type="ARBA" id="ARBA00022729"/>
    </source>
</evidence>
<dbReference type="Proteomes" id="UP001370348">
    <property type="component" value="Chromosome"/>
</dbReference>
<dbReference type="PANTHER" id="PTHR38469">
    <property type="entry name" value="PERIPLASMIC PEPTIDASE SUBFAMILY S1B"/>
    <property type="match status" value="1"/>
</dbReference>
<evidence type="ECO:0000256" key="1">
    <source>
        <dbReference type="ARBA" id="ARBA00010491"/>
    </source>
</evidence>
<keyword evidence="3 6" id="KW-0645">Protease</keyword>
<feature type="chain" id="PRO_5045006511" description="Dipeptidyl-peptidase" evidence="6">
    <location>
        <begin position="22"/>
        <end position="725"/>
    </location>
</feature>
<feature type="region of interest" description="Disordered" evidence="7">
    <location>
        <begin position="26"/>
        <end position="56"/>
    </location>
</feature>
<dbReference type="PROSITE" id="PS51257">
    <property type="entry name" value="PROKAR_LIPOPROTEIN"/>
    <property type="match status" value="1"/>
</dbReference>
<evidence type="ECO:0000256" key="6">
    <source>
        <dbReference type="RuleBase" id="RU366067"/>
    </source>
</evidence>
<dbReference type="InterPro" id="IPR043504">
    <property type="entry name" value="Peptidase_S1_PA_chymotrypsin"/>
</dbReference>
<keyword evidence="4 6" id="KW-0732">Signal</keyword>
<evidence type="ECO:0000256" key="5">
    <source>
        <dbReference type="ARBA" id="ARBA00022801"/>
    </source>
</evidence>
<dbReference type="InterPro" id="IPR019500">
    <property type="entry name" value="Pep_S46"/>
</dbReference>
<dbReference type="EC" id="3.4.14.-" evidence="6"/>
<dbReference type="InterPro" id="IPR009003">
    <property type="entry name" value="Peptidase_S1_PA"/>
</dbReference>
<dbReference type="EMBL" id="CP089984">
    <property type="protein sequence ID" value="WXB11227.1"/>
    <property type="molecule type" value="Genomic_DNA"/>
</dbReference>
<comment type="similarity">
    <text evidence="1 6">Belongs to the peptidase S46 family.</text>
</comment>
<evidence type="ECO:0000256" key="2">
    <source>
        <dbReference type="ARBA" id="ARBA00022438"/>
    </source>
</evidence>
<name>A0ABZ2LJW5_9BACT</name>
<organism evidence="8 9">
    <name type="scientific">Pendulispora albinea</name>
    <dbReference type="NCBI Taxonomy" id="2741071"/>
    <lineage>
        <taxon>Bacteria</taxon>
        <taxon>Pseudomonadati</taxon>
        <taxon>Myxococcota</taxon>
        <taxon>Myxococcia</taxon>
        <taxon>Myxococcales</taxon>
        <taxon>Sorangiineae</taxon>
        <taxon>Pendulisporaceae</taxon>
        <taxon>Pendulispora</taxon>
    </lineage>
</organism>
<feature type="compositionally biased region" description="Pro residues" evidence="7">
    <location>
        <begin position="29"/>
        <end position="40"/>
    </location>
</feature>
<keyword evidence="9" id="KW-1185">Reference proteome</keyword>
<keyword evidence="5 6" id="KW-0378">Hydrolase</keyword>
<dbReference type="RefSeq" id="WP_394820844.1">
    <property type="nucleotide sequence ID" value="NZ_CP089984.1"/>
</dbReference>
<dbReference type="Pfam" id="PF10459">
    <property type="entry name" value="Peptidase_S46"/>
    <property type="match status" value="1"/>
</dbReference>
<evidence type="ECO:0000256" key="3">
    <source>
        <dbReference type="ARBA" id="ARBA00022670"/>
    </source>
</evidence>
<keyword evidence="2 6" id="KW-0031">Aminopeptidase</keyword>
<dbReference type="PANTHER" id="PTHR38469:SF1">
    <property type="entry name" value="PERIPLASMIC PEPTIDASE SUBFAMILY S1B"/>
    <property type="match status" value="1"/>
</dbReference>
<sequence length="725" mass="79741">MRILASSSAWVFAFVSVAAVACGGNEASAPPPQAPAPNTAPPDMGSKPAAVAPASGPALRLADNDEGMWTFDRFPAERVKKLHGWGPSKEWLDQVSQRAVKLAFGCSGSIVSPNGLVMTNHHCVSECVSQLSKKGRDYIAQGYYAKSEAEELKCPDFEIDQLSGVTDVTSRVEEATKGAPESEFHAKQRAVKAVIEKECATSDAVRCDVVTLYNGGQYHLYKYHRFQDVRLVFAPEFAAAFFGGDPDNFNFPRYDFDISYVRLYEGNKPAKTEQHFRYSAAGPKEGEPIFVAGHPYKTERLLTVAQLEYVRDVEIPEKLMRLSELRGALIEFGKRNAESKRIASTELFDIENAIKAYTGRYQSLVDKEFFARKVNEEKRLRAYAAAHPDLEKTVGDAWNAIARAQEQYRDIHLAHGILENAHVSSLFKLARALVRAGDEIPKPNDQRLSEFNDAKLPALKEELFSPAPIYDDLEALELESYLTWMRAALGTDEPAVQRALAKETPAGLAAALVRGTKLKDIKVRKALFEGGKAAIEKSTDPLIQLLRRIDGDARAVRKTYEDTIFGVVRKNGELVAKAHFAAYGQTTYPDATATLRLSFGELKGWEERGKPVPPMTMIGGAFERHTGKEPYALPKRWLDAKSKLTATTPFNFVSTNDIIGGNSGSPMVNKEGEIVGLIFDGNIHSLGGAFGYNAANNRCVSLHSAAILEALDKVYGASRILAEIK</sequence>
<accession>A0ABZ2LJW5</accession>
<comment type="function">
    <text evidence="6">Catalyzes the removal of dipeptides from the N-terminus of oligopeptides.</text>
</comment>
<proteinExistence type="inferred from homology"/>
<protein>
    <recommendedName>
        <fullName evidence="6">Dipeptidyl-peptidase</fullName>
        <ecNumber evidence="6">3.4.14.-</ecNumber>
    </recommendedName>
</protein>
<reference evidence="8 9" key="1">
    <citation type="submission" date="2021-12" db="EMBL/GenBank/DDBJ databases">
        <title>Discovery of the Pendulisporaceae a myxobacterial family with distinct sporulation behavior and unique specialized metabolism.</title>
        <authorList>
            <person name="Garcia R."/>
            <person name="Popoff A."/>
            <person name="Bader C.D."/>
            <person name="Loehr J."/>
            <person name="Walesch S."/>
            <person name="Walt C."/>
            <person name="Boldt J."/>
            <person name="Bunk B."/>
            <person name="Haeckl F.J.F.P.J."/>
            <person name="Gunesch A.P."/>
            <person name="Birkelbach J."/>
            <person name="Nuebel U."/>
            <person name="Pietschmann T."/>
            <person name="Bach T."/>
            <person name="Mueller R."/>
        </authorList>
    </citation>
    <scope>NUCLEOTIDE SEQUENCE [LARGE SCALE GENOMIC DNA]</scope>
    <source>
        <strain evidence="8 9">MSr11954</strain>
    </source>
</reference>
<feature type="signal peptide" evidence="6">
    <location>
        <begin position="1"/>
        <end position="21"/>
    </location>
</feature>
<evidence type="ECO:0000313" key="9">
    <source>
        <dbReference type="Proteomes" id="UP001370348"/>
    </source>
</evidence>
<keyword evidence="6" id="KW-0720">Serine protease</keyword>
<evidence type="ECO:0000256" key="7">
    <source>
        <dbReference type="SAM" id="MobiDB-lite"/>
    </source>
</evidence>
<evidence type="ECO:0000313" key="8">
    <source>
        <dbReference type="EMBL" id="WXB11227.1"/>
    </source>
</evidence>
<dbReference type="SUPFAM" id="SSF50494">
    <property type="entry name" value="Trypsin-like serine proteases"/>
    <property type="match status" value="1"/>
</dbReference>